<dbReference type="AlphaFoldDB" id="A0A315VEG8"/>
<evidence type="ECO:0000313" key="2">
    <source>
        <dbReference type="EMBL" id="PWA21800.1"/>
    </source>
</evidence>
<protein>
    <recommendedName>
        <fullName evidence="1">Reverse transcriptase domain-containing protein</fullName>
    </recommendedName>
</protein>
<dbReference type="InterPro" id="IPR000477">
    <property type="entry name" value="RT_dom"/>
</dbReference>
<sequence>MFDDKWFLRTKGTAMGNCFSPAYANIYMAKWEREAFHQSPKLPEAYYRYLDDIWGIWNHS</sequence>
<evidence type="ECO:0000259" key="1">
    <source>
        <dbReference type="PROSITE" id="PS50878"/>
    </source>
</evidence>
<dbReference type="Proteomes" id="UP000250572">
    <property type="component" value="Unassembled WGS sequence"/>
</dbReference>
<dbReference type="STRING" id="33528.ENSGAFP00000029804"/>
<comment type="caution">
    <text evidence="2">The sequence shown here is derived from an EMBL/GenBank/DDBJ whole genome shotgun (WGS) entry which is preliminary data.</text>
</comment>
<reference evidence="2 3" key="1">
    <citation type="journal article" date="2018" name="G3 (Bethesda)">
        <title>A High-Quality Reference Genome for the Invasive Mosquitofish Gambusia affinis Using a Chicago Library.</title>
        <authorList>
            <person name="Hoffberg S.L."/>
            <person name="Troendle N.J."/>
            <person name="Glenn T.C."/>
            <person name="Mahmud O."/>
            <person name="Louha S."/>
            <person name="Chalopin D."/>
            <person name="Bennetzen J.L."/>
            <person name="Mauricio R."/>
        </authorList>
    </citation>
    <scope>NUCLEOTIDE SEQUENCE [LARGE SCALE GENOMIC DNA]</scope>
    <source>
        <strain evidence="2">NE01/NJP1002.9</strain>
        <tissue evidence="2">Muscle</tissue>
    </source>
</reference>
<dbReference type="PANTHER" id="PTHR21301:SF10">
    <property type="entry name" value="REVERSE TRANSCRIPTASE DOMAIN-CONTAINING PROTEIN"/>
    <property type="match status" value="1"/>
</dbReference>
<gene>
    <name evidence="2" type="ORF">CCH79_00018858</name>
</gene>
<accession>A0A315VEG8</accession>
<feature type="domain" description="Reverse transcriptase" evidence="1">
    <location>
        <begin position="1"/>
        <end position="60"/>
    </location>
</feature>
<organism evidence="2 3">
    <name type="scientific">Gambusia affinis</name>
    <name type="common">Western mosquitofish</name>
    <name type="synonym">Heterandria affinis</name>
    <dbReference type="NCBI Taxonomy" id="33528"/>
    <lineage>
        <taxon>Eukaryota</taxon>
        <taxon>Metazoa</taxon>
        <taxon>Chordata</taxon>
        <taxon>Craniata</taxon>
        <taxon>Vertebrata</taxon>
        <taxon>Euteleostomi</taxon>
        <taxon>Actinopterygii</taxon>
        <taxon>Neopterygii</taxon>
        <taxon>Teleostei</taxon>
        <taxon>Neoteleostei</taxon>
        <taxon>Acanthomorphata</taxon>
        <taxon>Ovalentaria</taxon>
        <taxon>Atherinomorphae</taxon>
        <taxon>Cyprinodontiformes</taxon>
        <taxon>Poeciliidae</taxon>
        <taxon>Poeciliinae</taxon>
        <taxon>Gambusia</taxon>
    </lineage>
</organism>
<dbReference type="EMBL" id="NHOQ01001897">
    <property type="protein sequence ID" value="PWA21800.1"/>
    <property type="molecule type" value="Genomic_DNA"/>
</dbReference>
<evidence type="ECO:0000313" key="3">
    <source>
        <dbReference type="Proteomes" id="UP000250572"/>
    </source>
</evidence>
<keyword evidence="3" id="KW-1185">Reference proteome</keyword>
<dbReference type="PANTHER" id="PTHR21301">
    <property type="entry name" value="REVERSE TRANSCRIPTASE"/>
    <property type="match status" value="1"/>
</dbReference>
<dbReference type="PROSITE" id="PS50878">
    <property type="entry name" value="RT_POL"/>
    <property type="match status" value="1"/>
</dbReference>
<proteinExistence type="predicted"/>
<name>A0A315VEG8_GAMAF</name>